<feature type="transmembrane region" description="Helical" evidence="8">
    <location>
        <begin position="237"/>
        <end position="260"/>
    </location>
</feature>
<dbReference type="InterPro" id="IPR038770">
    <property type="entry name" value="Na+/solute_symporter_sf"/>
</dbReference>
<sequence>MDTLFFALNAILPIILLIALGYQLKRINMFNRGFLKVANSFVFRVALPVLLFVNVYKIESIKDIDWAVVLYSVLMIIIVFILGIICVLLFVPDDRRKGVVVQATFRSNYAIIGIPLATALGGVEATAIASILSAFSIPLFNVLAVIGLSVFIKEEGKPVSYIGILKNIAKNPLIIGVMFGLLALVIRNYTTAFSLKEDIPFLFKAISDVAVIASPLALIILGADFEFKAIKSMYKEILLGVTWKILLTPILSLSVGYLLFKQFEVINISAETLPGLIALFGSPVAVTSAVMAGEMGSDEELAAQLVVWSSIGSVITIFLFVVFFKNVGLL</sequence>
<feature type="transmembrane region" description="Helical" evidence="8">
    <location>
        <begin position="34"/>
        <end position="56"/>
    </location>
</feature>
<comment type="similarity">
    <text evidence="2">Belongs to the auxin efflux carrier (TC 2.A.69) family.</text>
</comment>
<keyword evidence="7 8" id="KW-0472">Membrane</keyword>
<dbReference type="EMBL" id="FO681348">
    <property type="protein sequence ID" value="CCV65685.1"/>
    <property type="molecule type" value="Genomic_DNA"/>
</dbReference>
<evidence type="ECO:0000256" key="7">
    <source>
        <dbReference type="ARBA" id="ARBA00023136"/>
    </source>
</evidence>
<feature type="transmembrane region" description="Helical" evidence="8">
    <location>
        <begin position="201"/>
        <end position="225"/>
    </location>
</feature>
<dbReference type="OrthoDB" id="9794315at2"/>
<dbReference type="GO" id="GO:0005886">
    <property type="term" value="C:plasma membrane"/>
    <property type="evidence" value="ECO:0007669"/>
    <property type="project" value="UniProtKB-SubCell"/>
</dbReference>
<dbReference type="PANTHER" id="PTHR36838:SF4">
    <property type="entry name" value="AUXIN EFFLUX CARRIER FAMILY PROTEIN"/>
    <property type="match status" value="1"/>
</dbReference>
<feature type="transmembrane region" description="Helical" evidence="8">
    <location>
        <begin position="127"/>
        <end position="152"/>
    </location>
</feature>
<keyword evidence="5 8" id="KW-0812">Transmembrane</keyword>
<organism evidence="9 10">
    <name type="scientific">Acholeplasma brassicae</name>
    <dbReference type="NCBI Taxonomy" id="61635"/>
    <lineage>
        <taxon>Bacteria</taxon>
        <taxon>Bacillati</taxon>
        <taxon>Mycoplasmatota</taxon>
        <taxon>Mollicutes</taxon>
        <taxon>Acholeplasmatales</taxon>
        <taxon>Acholeplasmataceae</taxon>
        <taxon>Acholeplasma</taxon>
    </lineage>
</organism>
<feature type="transmembrane region" description="Helical" evidence="8">
    <location>
        <begin position="68"/>
        <end position="91"/>
    </location>
</feature>
<dbReference type="Proteomes" id="UP000032737">
    <property type="component" value="Chromosome"/>
</dbReference>
<name>U4KN62_9MOLU</name>
<evidence type="ECO:0000313" key="10">
    <source>
        <dbReference type="Proteomes" id="UP000032737"/>
    </source>
</evidence>
<accession>U4KN62</accession>
<feature type="transmembrane region" description="Helical" evidence="8">
    <location>
        <begin position="6"/>
        <end position="22"/>
    </location>
</feature>
<evidence type="ECO:0000256" key="5">
    <source>
        <dbReference type="ARBA" id="ARBA00022692"/>
    </source>
</evidence>
<dbReference type="RefSeq" id="WP_030004545.1">
    <property type="nucleotide sequence ID" value="NC_022549.1"/>
</dbReference>
<dbReference type="PANTHER" id="PTHR36838">
    <property type="entry name" value="AUXIN EFFLUX CARRIER FAMILY PROTEIN"/>
    <property type="match status" value="1"/>
</dbReference>
<dbReference type="Pfam" id="PF03547">
    <property type="entry name" value="Mem_trans"/>
    <property type="match status" value="2"/>
</dbReference>
<dbReference type="KEGG" id="abra:BN85306640"/>
<evidence type="ECO:0000256" key="4">
    <source>
        <dbReference type="ARBA" id="ARBA00022475"/>
    </source>
</evidence>
<evidence type="ECO:0000256" key="8">
    <source>
        <dbReference type="SAM" id="Phobius"/>
    </source>
</evidence>
<gene>
    <name evidence="9" type="ORF">BN85306640</name>
</gene>
<dbReference type="STRING" id="61635.BN85306640"/>
<feature type="transmembrane region" description="Helical" evidence="8">
    <location>
        <begin position="305"/>
        <end position="324"/>
    </location>
</feature>
<dbReference type="InterPro" id="IPR004776">
    <property type="entry name" value="Mem_transp_PIN-like"/>
</dbReference>
<evidence type="ECO:0000256" key="6">
    <source>
        <dbReference type="ARBA" id="ARBA00022989"/>
    </source>
</evidence>
<comment type="subcellular location">
    <subcellularLocation>
        <location evidence="1">Cell membrane</location>
        <topology evidence="1">Multi-pass membrane protein</topology>
    </subcellularLocation>
</comment>
<evidence type="ECO:0000313" key="9">
    <source>
        <dbReference type="EMBL" id="CCV65685.1"/>
    </source>
</evidence>
<dbReference type="AlphaFoldDB" id="U4KN62"/>
<dbReference type="Gene3D" id="1.20.1530.20">
    <property type="match status" value="1"/>
</dbReference>
<reference evidence="9 10" key="1">
    <citation type="journal article" date="2013" name="J. Mol. Microbiol. Biotechnol.">
        <title>Analysis of the Complete Genomes of Acholeplasma brassicae , A. palmae and A. laidlawii and Their Comparison to the Obligate Parasites from ' Candidatus Phytoplasma'.</title>
        <authorList>
            <person name="Kube M."/>
            <person name="Siewert C."/>
            <person name="Migdoll A.M."/>
            <person name="Duduk B."/>
            <person name="Holz S."/>
            <person name="Rabus R."/>
            <person name="Seemuller E."/>
            <person name="Mitrovic J."/>
            <person name="Muller I."/>
            <person name="Buttner C."/>
            <person name="Reinhardt R."/>
        </authorList>
    </citation>
    <scope>NUCLEOTIDE SEQUENCE [LARGE SCALE GENOMIC DNA]</scope>
    <source>
        <strain evidence="10">0502</strain>
    </source>
</reference>
<dbReference type="HOGENOM" id="CLU_056175_3_0_14"/>
<feature type="transmembrane region" description="Helical" evidence="8">
    <location>
        <begin position="173"/>
        <end position="189"/>
    </location>
</feature>
<dbReference type="GO" id="GO:0055085">
    <property type="term" value="P:transmembrane transport"/>
    <property type="evidence" value="ECO:0007669"/>
    <property type="project" value="InterPro"/>
</dbReference>
<protein>
    <submittedName>
        <fullName evidence="9">Transporter, auxin efflux carrier (AEC) family protein</fullName>
    </submittedName>
</protein>
<feature type="transmembrane region" description="Helical" evidence="8">
    <location>
        <begin position="103"/>
        <end position="121"/>
    </location>
</feature>
<proteinExistence type="inferred from homology"/>
<feature type="transmembrane region" description="Helical" evidence="8">
    <location>
        <begin position="272"/>
        <end position="293"/>
    </location>
</feature>
<evidence type="ECO:0000256" key="3">
    <source>
        <dbReference type="ARBA" id="ARBA00022448"/>
    </source>
</evidence>
<keyword evidence="4" id="KW-1003">Cell membrane</keyword>
<keyword evidence="3" id="KW-0813">Transport</keyword>
<keyword evidence="10" id="KW-1185">Reference proteome</keyword>
<evidence type="ECO:0000256" key="1">
    <source>
        <dbReference type="ARBA" id="ARBA00004651"/>
    </source>
</evidence>
<evidence type="ECO:0000256" key="2">
    <source>
        <dbReference type="ARBA" id="ARBA00010145"/>
    </source>
</evidence>
<keyword evidence="6 8" id="KW-1133">Transmembrane helix</keyword>